<dbReference type="Proteomes" id="UP001649473">
    <property type="component" value="Chromosome"/>
</dbReference>
<evidence type="ECO:0000256" key="1">
    <source>
        <dbReference type="SAM" id="MobiDB-lite"/>
    </source>
</evidence>
<dbReference type="InterPro" id="IPR013783">
    <property type="entry name" value="Ig-like_fold"/>
</dbReference>
<sequence length="589" mass="59959">MHAPRRRALIGLLSLSLVLSAQAGIAGSATAADAPAGAAASATRAASAFTASPKPTIAGALRVGSTLTAVTGEWAPKPTTFGYRWWRDGVAIAGATGSTLKLTAADAGARIDLTVTARRGGYASLARSSGPTTAVAPAVTTPTPTAPTPAPTADPVPDPTPPVATTPFTEASDPVITGDVQVGRPLRAVAGVWTPRPASFAYAWAVDGVTVAGATSISYTPVDADAGKRITATVTGTAPGITPTTRTSAATAPVAAAGVDLPEQPSTGKVVGNVYLDSVDPANLVSSGEIYLEPAPYEFSDGLVSGVVGGAFSFSGVRPGEYRLHAFFNVGGKYLYQYYGQTNDVKRAQTFAVQADGTVRVDVVLKRYATIQGTVTTTGGAPAKGLSVAAYRTYDGQLLDSTTTDAQGGYTLSSAEPGDYLIKVGTPVGDSRGIIGEWYSDAYDRESATPVTVAQWGTALTGIDVDLNRGASAKGQIYRSDGVGTPAVSVRFVPVAEAAEGVAPTTGLVASTDQYGRFSLNGITPGEYVVYVAAAGETPRQLPRWAGGTGSLATATRYTATLDTQLPSIYVQLARDPSAGASRAAPTAR</sequence>
<dbReference type="SUPFAM" id="SSF49478">
    <property type="entry name" value="Cna protein B-type domain"/>
    <property type="match status" value="1"/>
</dbReference>
<name>A0ABY3TEC6_9MICO</name>
<gene>
    <name evidence="3" type="ORF">KYT88_02020</name>
</gene>
<feature type="chain" id="PRO_5046918441" evidence="2">
    <location>
        <begin position="24"/>
        <end position="589"/>
    </location>
</feature>
<evidence type="ECO:0000256" key="2">
    <source>
        <dbReference type="SAM" id="SignalP"/>
    </source>
</evidence>
<organism evidence="3 4">
    <name type="scientific">Clavibacter seminis</name>
    <dbReference type="NCBI Taxonomy" id="2860285"/>
    <lineage>
        <taxon>Bacteria</taxon>
        <taxon>Bacillati</taxon>
        <taxon>Actinomycetota</taxon>
        <taxon>Actinomycetes</taxon>
        <taxon>Micrococcales</taxon>
        <taxon>Microbacteriaceae</taxon>
        <taxon>Clavibacter</taxon>
    </lineage>
</organism>
<reference evidence="4" key="1">
    <citation type="submission" date="2024-08" db="EMBL/GenBank/DDBJ databases">
        <title>Description of the novel species Clavibacter lycopersicum isolated from tomato seeds.</title>
        <authorList>
            <person name="Arizala E.D."/>
            <person name="Dobhal S."/>
            <person name="Alvarez A."/>
            <person name="Arif M."/>
        </authorList>
    </citation>
    <scope>NUCLEOTIDE SEQUENCE [LARGE SCALE GENOMIC DNA]</scope>
    <source>
        <strain evidence="4">A6099</strain>
    </source>
</reference>
<feature type="region of interest" description="Disordered" evidence="1">
    <location>
        <begin position="124"/>
        <end position="157"/>
    </location>
</feature>
<dbReference type="Pfam" id="PF13620">
    <property type="entry name" value="CarboxypepD_reg"/>
    <property type="match status" value="1"/>
</dbReference>
<feature type="compositionally biased region" description="Pro residues" evidence="1">
    <location>
        <begin position="144"/>
        <end position="157"/>
    </location>
</feature>
<dbReference type="RefSeq" id="WP_043585570.1">
    <property type="nucleotide sequence ID" value="NZ_CP083439.1"/>
</dbReference>
<evidence type="ECO:0000313" key="4">
    <source>
        <dbReference type="Proteomes" id="UP001649473"/>
    </source>
</evidence>
<accession>A0ABY3TEC6</accession>
<feature type="compositionally biased region" description="Low complexity" evidence="1">
    <location>
        <begin position="131"/>
        <end position="143"/>
    </location>
</feature>
<evidence type="ECO:0000313" key="3">
    <source>
        <dbReference type="EMBL" id="UKF25502.1"/>
    </source>
</evidence>
<dbReference type="Gene3D" id="2.60.40.2700">
    <property type="match status" value="2"/>
</dbReference>
<dbReference type="EMBL" id="CP083439">
    <property type="protein sequence ID" value="UKF25502.1"/>
    <property type="molecule type" value="Genomic_DNA"/>
</dbReference>
<protein>
    <submittedName>
        <fullName evidence="3">Carboxypeptidase-like regulatory domain-containing protein</fullName>
    </submittedName>
</protein>
<dbReference type="Gene3D" id="2.60.40.10">
    <property type="entry name" value="Immunoglobulins"/>
    <property type="match status" value="1"/>
</dbReference>
<feature type="signal peptide" evidence="2">
    <location>
        <begin position="1"/>
        <end position="23"/>
    </location>
</feature>
<proteinExistence type="predicted"/>
<keyword evidence="4" id="KW-1185">Reference proteome</keyword>
<keyword evidence="2" id="KW-0732">Signal</keyword>